<organism evidence="1 2">
    <name type="scientific">Christiangramia sabulilitoris</name>
    <dbReference type="NCBI Taxonomy" id="2583991"/>
    <lineage>
        <taxon>Bacteria</taxon>
        <taxon>Pseudomonadati</taxon>
        <taxon>Bacteroidota</taxon>
        <taxon>Flavobacteriia</taxon>
        <taxon>Flavobacteriales</taxon>
        <taxon>Flavobacteriaceae</taxon>
        <taxon>Christiangramia</taxon>
    </lineage>
</organism>
<evidence type="ECO:0000313" key="1">
    <source>
        <dbReference type="EMBL" id="TRO67006.1"/>
    </source>
</evidence>
<dbReference type="InterPro" id="IPR054207">
    <property type="entry name" value="DUF6913"/>
</dbReference>
<dbReference type="OrthoDB" id="1444388at2"/>
<sequence length="167" mass="19055">MFSSKIKSITCNRKIRKALRDRQYSARGNNTRVGVITDLADLRSFSGFYKDLGIKTEDFSVVVCGSIAEQGIDLKNIVLDPKEISLTGEFRSEPTKAFLRQDYNLLICYFSQENRGGSLLAAETMAGKKFGNKPDHYGIYDVEIYADSICEFKEEIIKYYKIFKKNN</sequence>
<dbReference type="Proteomes" id="UP000315131">
    <property type="component" value="Unassembled WGS sequence"/>
</dbReference>
<dbReference type="EMBL" id="VHSF01000001">
    <property type="protein sequence ID" value="TRO67006.1"/>
    <property type="molecule type" value="Genomic_DNA"/>
</dbReference>
<gene>
    <name evidence="1" type="ORF">FGM01_03710</name>
</gene>
<evidence type="ECO:0000313" key="2">
    <source>
        <dbReference type="Proteomes" id="UP000315131"/>
    </source>
</evidence>
<dbReference type="Pfam" id="PF21857">
    <property type="entry name" value="DUF6913"/>
    <property type="match status" value="1"/>
</dbReference>
<proteinExistence type="predicted"/>
<name>A0A550I7R3_9FLAO</name>
<comment type="caution">
    <text evidence="1">The sequence shown here is derived from an EMBL/GenBank/DDBJ whole genome shotgun (WGS) entry which is preliminary data.</text>
</comment>
<accession>A0A550I7R3</accession>
<dbReference type="RefSeq" id="WP_143409785.1">
    <property type="nucleotide sequence ID" value="NZ_VHSF01000001.1"/>
</dbReference>
<reference evidence="1 2" key="1">
    <citation type="submission" date="2019-06" db="EMBL/GenBank/DDBJ databases">
        <title>Gramella sabulilitoris sp. nov., isolated from a marine sand.</title>
        <authorList>
            <person name="Yoon J.-H."/>
        </authorList>
    </citation>
    <scope>NUCLEOTIDE SEQUENCE [LARGE SCALE GENOMIC DNA]</scope>
    <source>
        <strain evidence="1 2">HSMS-1</strain>
    </source>
</reference>
<protein>
    <submittedName>
        <fullName evidence="1">Uncharacterized protein</fullName>
    </submittedName>
</protein>
<dbReference type="AlphaFoldDB" id="A0A550I7R3"/>
<keyword evidence="2" id="KW-1185">Reference proteome</keyword>